<dbReference type="Pfam" id="PF01632">
    <property type="entry name" value="Ribosomal_L35p"/>
    <property type="match status" value="1"/>
</dbReference>
<evidence type="ECO:0000256" key="3">
    <source>
        <dbReference type="ARBA" id="ARBA00023274"/>
    </source>
</evidence>
<dbReference type="SUPFAM" id="SSF143034">
    <property type="entry name" value="L35p-like"/>
    <property type="match status" value="1"/>
</dbReference>
<evidence type="ECO:0000256" key="1">
    <source>
        <dbReference type="ARBA" id="ARBA00006598"/>
    </source>
</evidence>
<evidence type="ECO:0008006" key="5">
    <source>
        <dbReference type="Google" id="ProtNLM"/>
    </source>
</evidence>
<organism evidence="4">
    <name type="scientific">Proboscia inermis</name>
    <dbReference type="NCBI Taxonomy" id="420281"/>
    <lineage>
        <taxon>Eukaryota</taxon>
        <taxon>Sar</taxon>
        <taxon>Stramenopiles</taxon>
        <taxon>Ochrophyta</taxon>
        <taxon>Bacillariophyta</taxon>
        <taxon>Coscinodiscophyceae</taxon>
        <taxon>Rhizosoleniophycidae</taxon>
        <taxon>Rhizosoleniales</taxon>
        <taxon>Rhizosoleniaceae</taxon>
        <taxon>Proboscia</taxon>
    </lineage>
</organism>
<keyword evidence="2" id="KW-0689">Ribosomal protein</keyword>
<dbReference type="AlphaFoldDB" id="A0A7S0BWV3"/>
<dbReference type="InterPro" id="IPR021137">
    <property type="entry name" value="Ribosomal_bL35-like"/>
</dbReference>
<dbReference type="EMBL" id="HBEL01003933">
    <property type="protein sequence ID" value="CAD8405745.1"/>
    <property type="molecule type" value="Transcribed_RNA"/>
</dbReference>
<evidence type="ECO:0000313" key="4">
    <source>
        <dbReference type="EMBL" id="CAD8405745.1"/>
    </source>
</evidence>
<dbReference type="GO" id="GO:0005840">
    <property type="term" value="C:ribosome"/>
    <property type="evidence" value="ECO:0007669"/>
    <property type="project" value="UniProtKB-KW"/>
</dbReference>
<gene>
    <name evidence="4" type="ORF">PINE0816_LOCUS1860</name>
</gene>
<proteinExistence type="inferred from homology"/>
<dbReference type="PROSITE" id="PS00936">
    <property type="entry name" value="RIBOSOMAL_L35"/>
    <property type="match status" value="1"/>
</dbReference>
<reference evidence="4" key="1">
    <citation type="submission" date="2021-01" db="EMBL/GenBank/DDBJ databases">
        <authorList>
            <person name="Corre E."/>
            <person name="Pelletier E."/>
            <person name="Niang G."/>
            <person name="Scheremetjew M."/>
            <person name="Finn R."/>
            <person name="Kale V."/>
            <person name="Holt S."/>
            <person name="Cochrane G."/>
            <person name="Meng A."/>
            <person name="Brown T."/>
            <person name="Cohen L."/>
        </authorList>
    </citation>
    <scope>NUCLEOTIDE SEQUENCE</scope>
    <source>
        <strain evidence="4">CCAP1064/1</strain>
    </source>
</reference>
<comment type="similarity">
    <text evidence="1">Belongs to the bacterial ribosomal protein bL35 family.</text>
</comment>
<evidence type="ECO:0000256" key="2">
    <source>
        <dbReference type="ARBA" id="ARBA00022980"/>
    </source>
</evidence>
<keyword evidence="3" id="KW-0687">Ribonucleoprotein</keyword>
<name>A0A7S0BWV3_9STRA</name>
<dbReference type="Gene3D" id="4.10.410.60">
    <property type="match status" value="1"/>
</dbReference>
<dbReference type="GO" id="GO:0003735">
    <property type="term" value="F:structural constituent of ribosome"/>
    <property type="evidence" value="ECO:0007669"/>
    <property type="project" value="InterPro"/>
</dbReference>
<dbReference type="GO" id="GO:1990904">
    <property type="term" value="C:ribonucleoprotein complex"/>
    <property type="evidence" value="ECO:0007669"/>
    <property type="project" value="UniProtKB-KW"/>
</dbReference>
<protein>
    <recommendedName>
        <fullName evidence="5">50S ribosomal protein L35</fullName>
    </recommendedName>
</protein>
<dbReference type="InterPro" id="IPR037229">
    <property type="entry name" value="Ribosomal_bL35_sf"/>
</dbReference>
<sequence>MNFLPTGRETMFTRTTSQTEIQTVLSKTFMTGARASMLPSSYLQQMTISVHEKTTTTAPIIVGNYLRTAPFVPVLASNSTPTLITVRGMGKKAMKTNKSVYKRFRVRGNGTLIRSKSGKRHNMGFLRRKVANRRGESTTIKNKKMAKKMKQLMGL</sequence>
<accession>A0A7S0BWV3</accession>
<dbReference type="GO" id="GO:0006412">
    <property type="term" value="P:translation"/>
    <property type="evidence" value="ECO:0007669"/>
    <property type="project" value="InterPro"/>
</dbReference>
<dbReference type="InterPro" id="IPR018265">
    <property type="entry name" value="Ribosomal_bL35_CS"/>
</dbReference>